<dbReference type="Gene3D" id="3.30.420.40">
    <property type="match status" value="1"/>
</dbReference>
<dbReference type="PANTHER" id="PTHR11735">
    <property type="entry name" value="TRNA N6-ADENOSINE THREONYLCARBAMOYLTRANSFERASE"/>
    <property type="match status" value="1"/>
</dbReference>
<dbReference type="Pfam" id="PF00814">
    <property type="entry name" value="TsaD"/>
    <property type="match status" value="1"/>
</dbReference>
<protein>
    <recommendedName>
        <fullName evidence="1">Gcp-like domain-containing protein</fullName>
    </recommendedName>
</protein>
<comment type="caution">
    <text evidence="2">The sequence shown here is derived from an EMBL/GenBank/DDBJ whole genome shotgun (WGS) entry which is preliminary data.</text>
</comment>
<proteinExistence type="predicted"/>
<gene>
    <name evidence="2" type="ORF">SDC9_97789</name>
</gene>
<evidence type="ECO:0000313" key="2">
    <source>
        <dbReference type="EMBL" id="MPM51043.1"/>
    </source>
</evidence>
<dbReference type="PANTHER" id="PTHR11735:SF11">
    <property type="entry name" value="TRNA THREONYLCARBAMOYLADENOSINE BIOSYNTHESIS PROTEIN TSAB"/>
    <property type="match status" value="1"/>
</dbReference>
<dbReference type="SUPFAM" id="SSF53067">
    <property type="entry name" value="Actin-like ATPase domain"/>
    <property type="match status" value="1"/>
</dbReference>
<accession>A0A645AJL1</accession>
<reference evidence="2" key="1">
    <citation type="submission" date="2019-08" db="EMBL/GenBank/DDBJ databases">
        <authorList>
            <person name="Kucharzyk K."/>
            <person name="Murdoch R.W."/>
            <person name="Higgins S."/>
            <person name="Loffler F."/>
        </authorList>
    </citation>
    <scope>NUCLEOTIDE SEQUENCE</scope>
</reference>
<evidence type="ECO:0000259" key="1">
    <source>
        <dbReference type="Pfam" id="PF00814"/>
    </source>
</evidence>
<sequence>MKLLALDTTSAVATAAVFLDGVCLLEREADSTKKHAETALPLIDNLLEETKISIREIDCLAVDIGPGSFTGVRIGVSLVNAMAFALNKPIVPVDSLLALYEAAGERELPVACILDARNGNGYAALYRAGETLVPPSAVEIEPFISSLPKGAVIVGDAKEPKSFPRAKAVGMAALKQMDQALSSVEPLYLRTAQAERLRAERNKEKPV</sequence>
<organism evidence="2">
    <name type="scientific">bioreactor metagenome</name>
    <dbReference type="NCBI Taxonomy" id="1076179"/>
    <lineage>
        <taxon>unclassified sequences</taxon>
        <taxon>metagenomes</taxon>
        <taxon>ecological metagenomes</taxon>
    </lineage>
</organism>
<dbReference type="Gene3D" id="3.30.420.200">
    <property type="match status" value="1"/>
</dbReference>
<dbReference type="AlphaFoldDB" id="A0A645AJL1"/>
<dbReference type="InterPro" id="IPR000905">
    <property type="entry name" value="Gcp-like_dom"/>
</dbReference>
<feature type="domain" description="Gcp-like" evidence="1">
    <location>
        <begin position="32"/>
        <end position="132"/>
    </location>
</feature>
<dbReference type="NCBIfam" id="TIGR03725">
    <property type="entry name" value="T6A_YeaZ"/>
    <property type="match status" value="1"/>
</dbReference>
<dbReference type="EMBL" id="VSSQ01013235">
    <property type="protein sequence ID" value="MPM51043.1"/>
    <property type="molecule type" value="Genomic_DNA"/>
</dbReference>
<dbReference type="InterPro" id="IPR043129">
    <property type="entry name" value="ATPase_NBD"/>
</dbReference>
<dbReference type="InterPro" id="IPR022496">
    <property type="entry name" value="T6A_TsaB"/>
</dbReference>
<dbReference type="GO" id="GO:0005829">
    <property type="term" value="C:cytosol"/>
    <property type="evidence" value="ECO:0007669"/>
    <property type="project" value="TreeGrafter"/>
</dbReference>
<dbReference type="CDD" id="cd24032">
    <property type="entry name" value="ASKHA_NBD_TsaB"/>
    <property type="match status" value="1"/>
</dbReference>
<dbReference type="GO" id="GO:0002949">
    <property type="term" value="P:tRNA threonylcarbamoyladenosine modification"/>
    <property type="evidence" value="ECO:0007669"/>
    <property type="project" value="InterPro"/>
</dbReference>
<name>A0A645AJL1_9ZZZZ</name>